<evidence type="ECO:0000313" key="2">
    <source>
        <dbReference type="EMBL" id="VGO21690.1"/>
    </source>
</evidence>
<keyword evidence="1" id="KW-1133">Transmembrane helix</keyword>
<gene>
    <name evidence="2" type="ORF">SCARR_03764</name>
</gene>
<feature type="transmembrane region" description="Helical" evidence="1">
    <location>
        <begin position="60"/>
        <end position="80"/>
    </location>
</feature>
<dbReference type="Proteomes" id="UP000346198">
    <property type="component" value="Unassembled WGS sequence"/>
</dbReference>
<dbReference type="RefSeq" id="WP_136063130.1">
    <property type="nucleotide sequence ID" value="NZ_CAAHFH010000002.1"/>
</dbReference>
<organism evidence="2 3">
    <name type="scientific">Pontiella sulfatireligans</name>
    <dbReference type="NCBI Taxonomy" id="2750658"/>
    <lineage>
        <taxon>Bacteria</taxon>
        <taxon>Pseudomonadati</taxon>
        <taxon>Kiritimatiellota</taxon>
        <taxon>Kiritimatiellia</taxon>
        <taxon>Kiritimatiellales</taxon>
        <taxon>Pontiellaceae</taxon>
        <taxon>Pontiella</taxon>
    </lineage>
</organism>
<reference evidence="2 3" key="1">
    <citation type="submission" date="2019-04" db="EMBL/GenBank/DDBJ databases">
        <authorList>
            <person name="Van Vliet M D."/>
        </authorList>
    </citation>
    <scope>NUCLEOTIDE SEQUENCE [LARGE SCALE GENOMIC DNA]</scope>
    <source>
        <strain evidence="2 3">F21</strain>
    </source>
</reference>
<protein>
    <submittedName>
        <fullName evidence="2">Uncharacterized protein</fullName>
    </submittedName>
</protein>
<feature type="transmembrane region" description="Helical" evidence="1">
    <location>
        <begin position="37"/>
        <end position="54"/>
    </location>
</feature>
<proteinExistence type="predicted"/>
<keyword evidence="3" id="KW-1185">Reference proteome</keyword>
<evidence type="ECO:0000313" key="3">
    <source>
        <dbReference type="Proteomes" id="UP000346198"/>
    </source>
</evidence>
<accession>A0A6C2UN37</accession>
<evidence type="ECO:0000256" key="1">
    <source>
        <dbReference type="SAM" id="Phobius"/>
    </source>
</evidence>
<dbReference type="AlphaFoldDB" id="A0A6C2UN37"/>
<dbReference type="EMBL" id="CAAHFH010000002">
    <property type="protein sequence ID" value="VGO21690.1"/>
    <property type="molecule type" value="Genomic_DNA"/>
</dbReference>
<keyword evidence="1" id="KW-0472">Membrane</keyword>
<sequence length="100" mass="11612">MKMPKLEELNSARFLNEAFEPDFHDALMRGSRIRRNVYLALFLIGFGCIFIAALNQRMTLSILSLFLSTVSLVVMSKYDTQLFFLKILRMREEDRGETGN</sequence>
<keyword evidence="1" id="KW-0812">Transmembrane</keyword>
<name>A0A6C2UN37_9BACT</name>